<dbReference type="Pfam" id="PF20097">
    <property type="entry name" value="DUF6487"/>
    <property type="match status" value="1"/>
</dbReference>
<feature type="compositionally biased region" description="Basic and acidic residues" evidence="1">
    <location>
        <begin position="1"/>
        <end position="10"/>
    </location>
</feature>
<dbReference type="Proteomes" id="UP000239388">
    <property type="component" value="Unassembled WGS sequence"/>
</dbReference>
<comment type="caution">
    <text evidence="3">The sequence shown here is derived from an EMBL/GenBank/DDBJ whole genome shotgun (WGS) entry which is preliminary data.</text>
</comment>
<dbReference type="AlphaFoldDB" id="A0A2S8FWH3"/>
<name>A0A2S8FWH3_9BACT</name>
<accession>A0A2S8FWH3</accession>
<evidence type="ECO:0000313" key="3">
    <source>
        <dbReference type="EMBL" id="PQO36525.1"/>
    </source>
</evidence>
<dbReference type="EMBL" id="PUIB01000013">
    <property type="protein sequence ID" value="PQO36525.1"/>
    <property type="molecule type" value="Genomic_DNA"/>
</dbReference>
<sequence>MTEMPDKSDAENPFASPSGDAPDRPVRNCPDCQAPMEYGMVTSYSPIKWRVLDRSMFERIMSGGDELVVGSDFALRLGPFRSDSFRCRLCGMIIIAPREEQPDKPPKKK</sequence>
<reference evidence="3 4" key="1">
    <citation type="submission" date="2018-02" db="EMBL/GenBank/DDBJ databases">
        <title>Comparative genomes isolates from brazilian mangrove.</title>
        <authorList>
            <person name="Araujo J.E."/>
            <person name="Taketani R.G."/>
            <person name="Silva M.C.P."/>
            <person name="Loureco M.V."/>
            <person name="Andreote F.D."/>
        </authorList>
    </citation>
    <scope>NUCLEOTIDE SEQUENCE [LARGE SCALE GENOMIC DNA]</scope>
    <source>
        <strain evidence="3 4">NAP PRIS-MGV</strain>
    </source>
</reference>
<organism evidence="3 4">
    <name type="scientific">Blastopirellula marina</name>
    <dbReference type="NCBI Taxonomy" id="124"/>
    <lineage>
        <taxon>Bacteria</taxon>
        <taxon>Pseudomonadati</taxon>
        <taxon>Planctomycetota</taxon>
        <taxon>Planctomycetia</taxon>
        <taxon>Pirellulales</taxon>
        <taxon>Pirellulaceae</taxon>
        <taxon>Blastopirellula</taxon>
    </lineage>
</organism>
<dbReference type="InterPro" id="IPR045504">
    <property type="entry name" value="DUF6487"/>
</dbReference>
<dbReference type="OrthoDB" id="276950at2"/>
<gene>
    <name evidence="3" type="ORF">C5Y98_12570</name>
</gene>
<evidence type="ECO:0000259" key="2">
    <source>
        <dbReference type="Pfam" id="PF20097"/>
    </source>
</evidence>
<evidence type="ECO:0000313" key="4">
    <source>
        <dbReference type="Proteomes" id="UP000239388"/>
    </source>
</evidence>
<feature type="domain" description="DUF6487" evidence="2">
    <location>
        <begin position="29"/>
        <end position="95"/>
    </location>
</feature>
<evidence type="ECO:0000256" key="1">
    <source>
        <dbReference type="SAM" id="MobiDB-lite"/>
    </source>
</evidence>
<dbReference type="RefSeq" id="WP_105354612.1">
    <property type="nucleotide sequence ID" value="NZ_PUHZ01000005.1"/>
</dbReference>
<feature type="region of interest" description="Disordered" evidence="1">
    <location>
        <begin position="1"/>
        <end position="32"/>
    </location>
</feature>
<proteinExistence type="predicted"/>
<protein>
    <recommendedName>
        <fullName evidence="2">DUF6487 domain-containing protein</fullName>
    </recommendedName>
</protein>